<feature type="signal peptide" evidence="3">
    <location>
        <begin position="1"/>
        <end position="16"/>
    </location>
</feature>
<reference evidence="4 5" key="1">
    <citation type="submission" date="2021-04" db="EMBL/GenBank/DDBJ databases">
        <authorList>
            <person name="Bliznina A."/>
        </authorList>
    </citation>
    <scope>NUCLEOTIDE SEQUENCE [LARGE SCALE GENOMIC DNA]</scope>
</reference>
<dbReference type="Pfam" id="PF00090">
    <property type="entry name" value="TSP_1"/>
    <property type="match status" value="14"/>
</dbReference>
<dbReference type="PANTHER" id="PTHR22906">
    <property type="entry name" value="PROPERDIN"/>
    <property type="match status" value="1"/>
</dbReference>
<dbReference type="EMBL" id="OU015569">
    <property type="protein sequence ID" value="CAG5097598.1"/>
    <property type="molecule type" value="Genomic_DNA"/>
</dbReference>
<proteinExistence type="predicted"/>
<evidence type="ECO:0000313" key="5">
    <source>
        <dbReference type="Proteomes" id="UP001158576"/>
    </source>
</evidence>
<dbReference type="SUPFAM" id="SSF82895">
    <property type="entry name" value="TSP-1 type 1 repeat"/>
    <property type="match status" value="14"/>
</dbReference>
<dbReference type="Gene3D" id="2.20.100.10">
    <property type="entry name" value="Thrombospondin type-1 (TSP1) repeat"/>
    <property type="match status" value="12"/>
</dbReference>
<dbReference type="SMART" id="SM00209">
    <property type="entry name" value="TSP1"/>
    <property type="match status" value="15"/>
</dbReference>
<dbReference type="Proteomes" id="UP001158576">
    <property type="component" value="Chromosome XSR"/>
</dbReference>
<accession>A0ABN7SDP0</accession>
<sequence length="832" mass="92713">MRFFNFSLIFVARSLGNRIINFVDNDDSASTVTIPPRINYVDVYITEEPATVTPPPNCGWLRWGAWNECTSKCGRPRQTRVRRCDGGIQGLNGCCPGAALSHKPCSSPVDDTCAYWSGWGAWSSCSTTCGPGYRRKQRECIGEDLNRGYLCSGDSVHEDSCFISDGNWAMWEQWSSCSASCGEALRSRVRRHSCSQSTESETVNCDLEACCDISDWSEWSTCSVSCGSGISSRSTRDCRGRAVNTERRTCINQAPISEWTQWSQCSASCGRGVRYRDRSGPCIESTQESEICDSGRCPAWTSWSQWSACDVSCGDGSRSRQRDCQYGTAGISCLGESYEFSYCTGIDPGYTSWNAWTECSASCDYGSKTRDRRRICGGDIDTETVGCVVTRGSWSYWSQWSICSASCGGGTKTRQRDHSCTHEAQTQEANCNTSPGYYGQWSEWSECSQSCPGGKKYRNRNHSCGEPTQRQEQNCGTLGQYSQWSQWSACPSCYNQNEDPVLSFRQRSESCTDRVEQQEKTCVAPRCAYWASWGIWSSCSTSCGTGFRERLRQCQGSRDDCLNLSGTNSEVDSCNGGSGRDIVGSWSACSTSCGTGVQSRSITNSCSDNVYEETRECISNNGVYSNWSQWSSCSSSCGDGMQYRRKTHSCGEDDFVQEKSCNVLAIANRFGAWSAWTLCSADCGGGIKSRTRYQECSAQSEVQTVDCNQQSCGQQSIQSIQFISEWSEWGLCSTSCGLGSKTRFRYNEQNEQFPETIECYMGECCIETWTDWSPCCFFDDRNFKFRTQTNLCGGNQDSPQEMMLCEANEVPVNTCQSLMYPEQSQNEPRNRF</sequence>
<dbReference type="InterPro" id="IPR000884">
    <property type="entry name" value="TSP1_rpt"/>
</dbReference>
<name>A0ABN7SDP0_OIKDI</name>
<evidence type="ECO:0000256" key="2">
    <source>
        <dbReference type="ARBA" id="ARBA00023157"/>
    </source>
</evidence>
<keyword evidence="2" id="KW-1015">Disulfide bond</keyword>
<protein>
    <submittedName>
        <fullName evidence="4">Oidioi.mRNA.OKI2018_I69.XSR.g15145.t1.cds</fullName>
    </submittedName>
</protein>
<gene>
    <name evidence="4" type="ORF">OKIOD_LOCUS6703</name>
</gene>
<dbReference type="PANTHER" id="PTHR22906:SF21">
    <property type="entry name" value="SEMA DOMAIN-CONTAINING PROTEIN"/>
    <property type="match status" value="1"/>
</dbReference>
<evidence type="ECO:0000256" key="1">
    <source>
        <dbReference type="ARBA" id="ARBA00022737"/>
    </source>
</evidence>
<dbReference type="InterPro" id="IPR036383">
    <property type="entry name" value="TSP1_rpt_sf"/>
</dbReference>
<dbReference type="PROSITE" id="PS50092">
    <property type="entry name" value="TSP1"/>
    <property type="match status" value="7"/>
</dbReference>
<keyword evidence="3" id="KW-0732">Signal</keyword>
<organism evidence="4 5">
    <name type="scientific">Oikopleura dioica</name>
    <name type="common">Tunicate</name>
    <dbReference type="NCBI Taxonomy" id="34765"/>
    <lineage>
        <taxon>Eukaryota</taxon>
        <taxon>Metazoa</taxon>
        <taxon>Chordata</taxon>
        <taxon>Tunicata</taxon>
        <taxon>Appendicularia</taxon>
        <taxon>Copelata</taxon>
        <taxon>Oikopleuridae</taxon>
        <taxon>Oikopleura</taxon>
    </lineage>
</organism>
<dbReference type="InterPro" id="IPR052065">
    <property type="entry name" value="Compl_asym_regulator"/>
</dbReference>
<feature type="chain" id="PRO_5045946770" evidence="3">
    <location>
        <begin position="17"/>
        <end position="832"/>
    </location>
</feature>
<keyword evidence="5" id="KW-1185">Reference proteome</keyword>
<evidence type="ECO:0000313" key="4">
    <source>
        <dbReference type="EMBL" id="CAG5097598.1"/>
    </source>
</evidence>
<evidence type="ECO:0000256" key="3">
    <source>
        <dbReference type="SAM" id="SignalP"/>
    </source>
</evidence>
<keyword evidence="1" id="KW-0677">Repeat</keyword>